<keyword evidence="2" id="KW-0472">Membrane</keyword>
<dbReference type="EMBL" id="JALLPB020000043">
    <property type="protein sequence ID" value="KAL3823208.1"/>
    <property type="molecule type" value="Genomic_DNA"/>
</dbReference>
<protein>
    <submittedName>
        <fullName evidence="3">Uncharacterized protein</fullName>
    </submittedName>
</protein>
<keyword evidence="2" id="KW-1133">Transmembrane helix</keyword>
<gene>
    <name evidence="3" type="ORF">ACHAXA_003487</name>
</gene>
<feature type="compositionally biased region" description="Basic and acidic residues" evidence="1">
    <location>
        <begin position="445"/>
        <end position="467"/>
    </location>
</feature>
<reference evidence="3 4" key="1">
    <citation type="submission" date="2024-10" db="EMBL/GenBank/DDBJ databases">
        <title>Updated reference genomes for cyclostephanoid diatoms.</title>
        <authorList>
            <person name="Roberts W.R."/>
            <person name="Alverson A.J."/>
        </authorList>
    </citation>
    <scope>NUCLEOTIDE SEQUENCE [LARGE SCALE GENOMIC DNA]</scope>
    <source>
        <strain evidence="3 4">AJA228-03</strain>
    </source>
</reference>
<organism evidence="3 4">
    <name type="scientific">Cyclostephanos tholiformis</name>
    <dbReference type="NCBI Taxonomy" id="382380"/>
    <lineage>
        <taxon>Eukaryota</taxon>
        <taxon>Sar</taxon>
        <taxon>Stramenopiles</taxon>
        <taxon>Ochrophyta</taxon>
        <taxon>Bacillariophyta</taxon>
        <taxon>Coscinodiscophyceae</taxon>
        <taxon>Thalassiosirophycidae</taxon>
        <taxon>Stephanodiscales</taxon>
        <taxon>Stephanodiscaceae</taxon>
        <taxon>Cyclostephanos</taxon>
    </lineage>
</organism>
<keyword evidence="2" id="KW-0812">Transmembrane</keyword>
<comment type="caution">
    <text evidence="3">The sequence shown here is derived from an EMBL/GenBank/DDBJ whole genome shotgun (WGS) entry which is preliminary data.</text>
</comment>
<feature type="region of interest" description="Disordered" evidence="1">
    <location>
        <begin position="188"/>
        <end position="208"/>
    </location>
</feature>
<sequence>MENIQTDEEMQPLTMTSTRRVVEAYSHKESPNILKKCAYYILILTFLGCIVYVHESEGDRKQKRAAKKLRNRAEIMPEKAVQKLRGVIEGAKLDEKIAPINPAHAAAALDTSHDDDGGSRDEDTSLIHDIMKDEDDLEVEVQNVLADVDMVELREVDTYNSMLATAVRTMEDSISSYLGRAFGYGNDERRGHGDDDDDDDAAAVSDASSDIELTEQQLDAIAKRISEKLELDAKAEFRSRADSVKAMKKDEIKSVLEEDRRTNMNARDIAEDVREAQSVVVEDLKDEIDDVATAVKDSLPEKAKRIRDSVVEEVTGKKLDDIENTRRAKAAKRKELRKKFEEMQAKKRNAPDDIDSLKLRGGKNPKAVSDDSAEDKSNKADKDSDGGADDKSKDSDNSANDKSKASDNSADEKSKDVEKAEKEPYQARAELKMNKASKSAPDDSNEGKEKRDETSESEDEAKSAPDDSKEDEEENDGSAASHEAEE</sequence>
<accession>A0ABD3SFC3</accession>
<feature type="compositionally biased region" description="Basic residues" evidence="1">
    <location>
        <begin position="327"/>
        <end position="337"/>
    </location>
</feature>
<evidence type="ECO:0000256" key="2">
    <source>
        <dbReference type="SAM" id="Phobius"/>
    </source>
</evidence>
<proteinExistence type="predicted"/>
<feature type="region of interest" description="Disordered" evidence="1">
    <location>
        <begin position="316"/>
        <end position="486"/>
    </location>
</feature>
<feature type="compositionally biased region" description="Basic and acidic residues" evidence="1">
    <location>
        <begin position="316"/>
        <end position="326"/>
    </location>
</feature>
<evidence type="ECO:0000313" key="4">
    <source>
        <dbReference type="Proteomes" id="UP001530377"/>
    </source>
</evidence>
<feature type="transmembrane region" description="Helical" evidence="2">
    <location>
        <begin position="37"/>
        <end position="54"/>
    </location>
</feature>
<name>A0ABD3SFC3_9STRA</name>
<feature type="compositionally biased region" description="Basic and acidic residues" evidence="1">
    <location>
        <begin position="338"/>
        <end position="358"/>
    </location>
</feature>
<evidence type="ECO:0000313" key="3">
    <source>
        <dbReference type="EMBL" id="KAL3823208.1"/>
    </source>
</evidence>
<keyword evidence="4" id="KW-1185">Reference proteome</keyword>
<dbReference type="AlphaFoldDB" id="A0ABD3SFC3"/>
<evidence type="ECO:0000256" key="1">
    <source>
        <dbReference type="SAM" id="MobiDB-lite"/>
    </source>
</evidence>
<feature type="compositionally biased region" description="Basic and acidic residues" evidence="1">
    <location>
        <begin position="374"/>
        <end position="433"/>
    </location>
</feature>
<dbReference type="Proteomes" id="UP001530377">
    <property type="component" value="Unassembled WGS sequence"/>
</dbReference>